<keyword evidence="9" id="KW-0460">Magnesium</keyword>
<evidence type="ECO:0000313" key="13">
    <source>
        <dbReference type="EMBL" id="SIO93431.1"/>
    </source>
</evidence>
<organism evidence="13 14">
    <name type="scientific">Vibrio spartinae</name>
    <dbReference type="NCBI Taxonomy" id="1918945"/>
    <lineage>
        <taxon>Bacteria</taxon>
        <taxon>Pseudomonadati</taxon>
        <taxon>Pseudomonadota</taxon>
        <taxon>Gammaproteobacteria</taxon>
        <taxon>Vibrionales</taxon>
        <taxon>Vibrionaceae</taxon>
        <taxon>Vibrio</taxon>
    </lineage>
</organism>
<evidence type="ECO:0000256" key="12">
    <source>
        <dbReference type="ARBA" id="ARBA00048451"/>
    </source>
</evidence>
<dbReference type="PROSITE" id="PS01125">
    <property type="entry name" value="ROK"/>
    <property type="match status" value="1"/>
</dbReference>
<keyword evidence="6 13" id="KW-0418">Kinase</keyword>
<dbReference type="GO" id="GO:0008865">
    <property type="term" value="F:fructokinase activity"/>
    <property type="evidence" value="ECO:0007669"/>
    <property type="project" value="UniProtKB-EC"/>
</dbReference>
<evidence type="ECO:0000256" key="5">
    <source>
        <dbReference type="ARBA" id="ARBA00022741"/>
    </source>
</evidence>
<dbReference type="FunFam" id="3.30.420.40:FF:000153">
    <property type="entry name" value="Putative fructokinase"/>
    <property type="match status" value="1"/>
</dbReference>
<dbReference type="Gene3D" id="3.30.420.40">
    <property type="match status" value="2"/>
</dbReference>
<evidence type="ECO:0000256" key="6">
    <source>
        <dbReference type="ARBA" id="ARBA00022777"/>
    </source>
</evidence>
<name>A0A1N6M206_9VIBR</name>
<dbReference type="PANTHER" id="PTHR42742">
    <property type="entry name" value="TRANSCRIPTIONAL REPRESSOR MPRA"/>
    <property type="match status" value="1"/>
</dbReference>
<keyword evidence="4" id="KW-0479">Metal-binding</keyword>
<evidence type="ECO:0000256" key="8">
    <source>
        <dbReference type="ARBA" id="ARBA00022840"/>
    </source>
</evidence>
<dbReference type="GO" id="GO:0005524">
    <property type="term" value="F:ATP binding"/>
    <property type="evidence" value="ECO:0007669"/>
    <property type="project" value="UniProtKB-KW"/>
</dbReference>
<evidence type="ECO:0000256" key="7">
    <source>
        <dbReference type="ARBA" id="ARBA00022833"/>
    </source>
</evidence>
<keyword evidence="3 13" id="KW-0808">Transferase</keyword>
<keyword evidence="10" id="KW-0119">Carbohydrate metabolism</keyword>
<dbReference type="InterPro" id="IPR000600">
    <property type="entry name" value="ROK"/>
</dbReference>
<dbReference type="EC" id="2.7.1.4" evidence="11"/>
<keyword evidence="8" id="KW-0067">ATP-binding</keyword>
<evidence type="ECO:0000256" key="9">
    <source>
        <dbReference type="ARBA" id="ARBA00022842"/>
    </source>
</evidence>
<proteinExistence type="inferred from homology"/>
<dbReference type="PANTHER" id="PTHR42742:SF3">
    <property type="entry name" value="FRUCTOKINASE"/>
    <property type="match status" value="1"/>
</dbReference>
<sequence>MLDTFMLGAIEAGGTKCIAAVADQDLNLIDKISVPTTDPSQTLGAIADFFSSYSLAAMGVGCFGPIDLNLSSPTYGYIESTPKLAWKGFNILGALQAQYRIPIALNTDVNVAALGELKRGAAVGEQSCIYITVGTGIGGGVVVDRQIFNGYHHPELGHIAVKRFPSDTFAGICPYHTDCLEGLASGPALAERAHQPPNQIGKDDPLWEIEAYYLAQAIVTYSLILSPAKIILGGGVMQQEHILEMVKTSVNQQLNHYIQIPDIDHYIVRPQLKNEAAIIGGFILAKDALRLG</sequence>
<evidence type="ECO:0000256" key="1">
    <source>
        <dbReference type="ARBA" id="ARBA00001946"/>
    </source>
</evidence>
<evidence type="ECO:0000256" key="2">
    <source>
        <dbReference type="ARBA" id="ARBA00006479"/>
    </source>
</evidence>
<comment type="similarity">
    <text evidence="2">Belongs to the ROK (NagC/XylR) family.</text>
</comment>
<dbReference type="Proteomes" id="UP000184774">
    <property type="component" value="Unassembled WGS sequence"/>
</dbReference>
<keyword evidence="5" id="KW-0547">Nucleotide-binding</keyword>
<accession>A0A1N6M206</accession>
<evidence type="ECO:0000256" key="11">
    <source>
        <dbReference type="ARBA" id="ARBA00038887"/>
    </source>
</evidence>
<dbReference type="InterPro" id="IPR051804">
    <property type="entry name" value="Carb_Metab_Reg_Kinase/Isom"/>
</dbReference>
<evidence type="ECO:0000256" key="3">
    <source>
        <dbReference type="ARBA" id="ARBA00022679"/>
    </source>
</evidence>
<dbReference type="RefSeq" id="WP_235862148.1">
    <property type="nucleotide sequence ID" value="NZ_AP024908.1"/>
</dbReference>
<protein>
    <recommendedName>
        <fullName evidence="11">fructokinase</fullName>
        <ecNumber evidence="11">2.7.1.4</ecNumber>
    </recommendedName>
</protein>
<dbReference type="InterPro" id="IPR043129">
    <property type="entry name" value="ATPase_NBD"/>
</dbReference>
<dbReference type="FunFam" id="3.30.420.40:FF:000136">
    <property type="entry name" value="Putative fructokinase"/>
    <property type="match status" value="1"/>
</dbReference>
<dbReference type="Pfam" id="PF00480">
    <property type="entry name" value="ROK"/>
    <property type="match status" value="1"/>
</dbReference>
<dbReference type="InterPro" id="IPR049874">
    <property type="entry name" value="ROK_cs"/>
</dbReference>
<dbReference type="GO" id="GO:0046872">
    <property type="term" value="F:metal ion binding"/>
    <property type="evidence" value="ECO:0007669"/>
    <property type="project" value="UniProtKB-KW"/>
</dbReference>
<dbReference type="AlphaFoldDB" id="A0A1N6M206"/>
<evidence type="ECO:0000313" key="14">
    <source>
        <dbReference type="Proteomes" id="UP000184774"/>
    </source>
</evidence>
<dbReference type="SUPFAM" id="SSF53067">
    <property type="entry name" value="Actin-like ATPase domain"/>
    <property type="match status" value="1"/>
</dbReference>
<evidence type="ECO:0000256" key="10">
    <source>
        <dbReference type="ARBA" id="ARBA00023277"/>
    </source>
</evidence>
<comment type="catalytic activity">
    <reaction evidence="12">
        <text>D-fructose + ATP = D-fructose 6-phosphate + ADP + H(+)</text>
        <dbReference type="Rhea" id="RHEA:16125"/>
        <dbReference type="ChEBI" id="CHEBI:15378"/>
        <dbReference type="ChEBI" id="CHEBI:30616"/>
        <dbReference type="ChEBI" id="CHEBI:37721"/>
        <dbReference type="ChEBI" id="CHEBI:61527"/>
        <dbReference type="ChEBI" id="CHEBI:456216"/>
        <dbReference type="EC" id="2.7.1.4"/>
    </reaction>
</comment>
<dbReference type="CDD" id="cd24067">
    <property type="entry name" value="ASKHA_NBD_ROK_BsFRK-like"/>
    <property type="match status" value="1"/>
</dbReference>
<dbReference type="EMBL" id="FSSB01000008">
    <property type="protein sequence ID" value="SIO93431.1"/>
    <property type="molecule type" value="Genomic_DNA"/>
</dbReference>
<comment type="cofactor">
    <cofactor evidence="1">
        <name>Mg(2+)</name>
        <dbReference type="ChEBI" id="CHEBI:18420"/>
    </cofactor>
</comment>
<gene>
    <name evidence="13" type="primary">gmuE</name>
    <name evidence="13" type="ORF">VSP9026_01098</name>
</gene>
<evidence type="ECO:0000256" key="4">
    <source>
        <dbReference type="ARBA" id="ARBA00022723"/>
    </source>
</evidence>
<keyword evidence="7" id="KW-0862">Zinc</keyword>
<reference evidence="13 14" key="1">
    <citation type="submission" date="2016-12" db="EMBL/GenBank/DDBJ databases">
        <authorList>
            <person name="Song W.-J."/>
            <person name="Kurnit D.M."/>
        </authorList>
    </citation>
    <scope>NUCLEOTIDE SEQUENCE [LARGE SCALE GENOMIC DNA]</scope>
    <source>
        <strain evidence="13 14">CECT 9026</strain>
    </source>
</reference>